<feature type="domain" description="Calcium-activated potassium channel BK alpha subunit" evidence="13">
    <location>
        <begin position="356"/>
        <end position="451"/>
    </location>
</feature>
<keyword evidence="9 12" id="KW-0472">Membrane</keyword>
<dbReference type="PANTHER" id="PTHR10027:SF10">
    <property type="entry name" value="SLOWPOKE 2, ISOFORM D"/>
    <property type="match status" value="1"/>
</dbReference>
<keyword evidence="6" id="KW-0630">Potassium</keyword>
<dbReference type="Proteomes" id="UP001211065">
    <property type="component" value="Unassembled WGS sequence"/>
</dbReference>
<evidence type="ECO:0000256" key="1">
    <source>
        <dbReference type="ARBA" id="ARBA00004141"/>
    </source>
</evidence>
<keyword evidence="7 12" id="KW-1133">Transmembrane helix</keyword>
<evidence type="ECO:0000256" key="6">
    <source>
        <dbReference type="ARBA" id="ARBA00022958"/>
    </source>
</evidence>
<keyword evidence="2" id="KW-0813">Transport</keyword>
<protein>
    <recommendedName>
        <fullName evidence="17">Calcium-activated potassium channel BK alpha subunit domain-containing protein</fullName>
    </recommendedName>
</protein>
<keyword evidence="5" id="KW-0631">Potassium channel</keyword>
<evidence type="ECO:0000259" key="13">
    <source>
        <dbReference type="Pfam" id="PF03493"/>
    </source>
</evidence>
<feature type="transmembrane region" description="Helical" evidence="12">
    <location>
        <begin position="102"/>
        <end position="122"/>
    </location>
</feature>
<comment type="subcellular location">
    <subcellularLocation>
        <location evidence="1">Membrane</location>
        <topology evidence="1">Multi-pass membrane protein</topology>
    </subcellularLocation>
</comment>
<evidence type="ECO:0008006" key="17">
    <source>
        <dbReference type="Google" id="ProtNLM"/>
    </source>
</evidence>
<evidence type="ECO:0000259" key="14">
    <source>
        <dbReference type="Pfam" id="PF22614"/>
    </source>
</evidence>
<feature type="compositionally biased region" description="Polar residues" evidence="11">
    <location>
        <begin position="819"/>
        <end position="832"/>
    </location>
</feature>
<evidence type="ECO:0000256" key="12">
    <source>
        <dbReference type="SAM" id="Phobius"/>
    </source>
</evidence>
<feature type="transmembrane region" description="Helical" evidence="12">
    <location>
        <begin position="174"/>
        <end position="192"/>
    </location>
</feature>
<dbReference type="InterPro" id="IPR003148">
    <property type="entry name" value="RCK_N"/>
</dbReference>
<evidence type="ECO:0000256" key="8">
    <source>
        <dbReference type="ARBA" id="ARBA00023065"/>
    </source>
</evidence>
<comment type="caution">
    <text evidence="15">The sequence shown here is derived from an EMBL/GenBank/DDBJ whole genome shotgun (WGS) entry which is preliminary data.</text>
</comment>
<keyword evidence="3" id="KW-0633">Potassium transport</keyword>
<keyword evidence="16" id="KW-1185">Reference proteome</keyword>
<proteinExistence type="predicted"/>
<dbReference type="EMBL" id="JADGJW010000239">
    <property type="protein sequence ID" value="KAJ3221288.1"/>
    <property type="molecule type" value="Genomic_DNA"/>
</dbReference>
<feature type="transmembrane region" description="Helical" evidence="12">
    <location>
        <begin position="75"/>
        <end position="96"/>
    </location>
</feature>
<dbReference type="InterPro" id="IPR047871">
    <property type="entry name" value="K_chnl_Slo-like"/>
</dbReference>
<evidence type="ECO:0000256" key="2">
    <source>
        <dbReference type="ARBA" id="ARBA00022448"/>
    </source>
</evidence>
<evidence type="ECO:0000256" key="9">
    <source>
        <dbReference type="ARBA" id="ARBA00023136"/>
    </source>
</evidence>
<name>A0AAD5Y063_9FUNG</name>
<evidence type="ECO:0000256" key="5">
    <source>
        <dbReference type="ARBA" id="ARBA00022826"/>
    </source>
</evidence>
<feature type="domain" description="RCK N-terminal" evidence="14">
    <location>
        <begin position="251"/>
        <end position="353"/>
    </location>
</feature>
<feature type="transmembrane region" description="Helical" evidence="12">
    <location>
        <begin position="212"/>
        <end position="232"/>
    </location>
</feature>
<evidence type="ECO:0000256" key="11">
    <source>
        <dbReference type="SAM" id="MobiDB-lite"/>
    </source>
</evidence>
<accession>A0AAD5Y063</accession>
<evidence type="ECO:0000256" key="7">
    <source>
        <dbReference type="ARBA" id="ARBA00022989"/>
    </source>
</evidence>
<dbReference type="GO" id="GO:0016020">
    <property type="term" value="C:membrane"/>
    <property type="evidence" value="ECO:0007669"/>
    <property type="project" value="UniProtKB-SubCell"/>
</dbReference>
<evidence type="ECO:0000313" key="15">
    <source>
        <dbReference type="EMBL" id="KAJ3221288.1"/>
    </source>
</evidence>
<sequence length="973" mass="110176">MKKGRSPLIAQGEIGGSIYDIESSKSFKFSPNLADRRERLAFYLDTTKFPWAETTDGFLSFYDSNLPYNAFKLQLADFILAIVLLVQHLPAVYISFDRVGTLFSLYTILTFAATIPVICAFAELDKNKLTYFGAGYWIYAYPTRFWRLKHSLSETLEPNKNFVFNLSSATHKGVHILVSVIVILVTVSAWNFNGMDVDIVPDNTPSRIATLAILVIGAIYVPSSLSDFFVLLKQQSKYDKPYTGERNTLFKHVVLAGNIVDVGALRSFLREFFCEDHGPQTITTKLVILQPFEPSDELQLTLNDVAYKSKVQYVKGSALSFRSLEKVKASSAEAFFLLTSKFGTDGDLESIDAATEHVLCIDSYKLGILSQNALAPGFINLITMLTTSFKEESKKEFLYKDPKANEWLEDYTSGLTHEIYTVRLSIKYRGQLFQNLASYIYQKYNTVLLGICHNSNDSYELQISLNPINYVVEGDELTYLITSEKFLADEIANGETFCGESFITDFNFKDILSLSDLEECDIADDLNTDDVTIDIPHDTEETPLLENFSSAEKEFVKDATDEMIYSENVERMRQNISGAMKKCHDDSKFDLVYRGPKIKAGDVTLNKTGEPASLKFLSNLTQDSTFYNPENIQFLPENVKDHVLISTETNTDSVKYFVAVFRHKDPNTPIVLLSTEKPGDGLCEENDDNSFSNQSWKYFETYSNIYHVSGTPLKRKDLIAAKVENISSAIILCDPFIYESGNLLAEAAALHSLLSIEEMSPKDVFISIEFVHEENMKIIGKDDFDTGPRQSTLENFGAIATPSFIGGAEPFHTDAKVQGSPSHSPSHTRNSSFTEVNKLDSQKFSDHGNIYQIELPKKFKEKILKIEKINATKTKKDQLKFKLERPKKTNFLQKFFPNNQKKKHEHTKSLKNLRYIELFQFLLTKNCLSLALYRQSKGAGVSQRYVVLNPKSDTELRSDDKIFVLSRFKLVEK</sequence>
<dbReference type="InterPro" id="IPR003929">
    <property type="entry name" value="K_chnl_BK_asu"/>
</dbReference>
<evidence type="ECO:0000256" key="4">
    <source>
        <dbReference type="ARBA" id="ARBA00022692"/>
    </source>
</evidence>
<keyword evidence="10" id="KW-0407">Ion channel</keyword>
<dbReference type="GO" id="GO:0005267">
    <property type="term" value="F:potassium channel activity"/>
    <property type="evidence" value="ECO:0007669"/>
    <property type="project" value="UniProtKB-KW"/>
</dbReference>
<keyword evidence="4 12" id="KW-0812">Transmembrane</keyword>
<dbReference type="Pfam" id="PF22614">
    <property type="entry name" value="Slo-like_RCK"/>
    <property type="match status" value="2"/>
</dbReference>
<feature type="region of interest" description="Disordered" evidence="11">
    <location>
        <begin position="810"/>
        <end position="832"/>
    </location>
</feature>
<evidence type="ECO:0000256" key="10">
    <source>
        <dbReference type="ARBA" id="ARBA00023303"/>
    </source>
</evidence>
<organism evidence="15 16">
    <name type="scientific">Clydaea vesicula</name>
    <dbReference type="NCBI Taxonomy" id="447962"/>
    <lineage>
        <taxon>Eukaryota</taxon>
        <taxon>Fungi</taxon>
        <taxon>Fungi incertae sedis</taxon>
        <taxon>Chytridiomycota</taxon>
        <taxon>Chytridiomycota incertae sedis</taxon>
        <taxon>Chytridiomycetes</taxon>
        <taxon>Lobulomycetales</taxon>
        <taxon>Lobulomycetaceae</taxon>
        <taxon>Clydaea</taxon>
    </lineage>
</organism>
<reference evidence="15" key="1">
    <citation type="submission" date="2020-05" db="EMBL/GenBank/DDBJ databases">
        <title>Phylogenomic resolution of chytrid fungi.</title>
        <authorList>
            <person name="Stajich J.E."/>
            <person name="Amses K."/>
            <person name="Simmons R."/>
            <person name="Seto K."/>
            <person name="Myers J."/>
            <person name="Bonds A."/>
            <person name="Quandt C.A."/>
            <person name="Barry K."/>
            <person name="Liu P."/>
            <person name="Grigoriev I."/>
            <person name="Longcore J.E."/>
            <person name="James T.Y."/>
        </authorList>
    </citation>
    <scope>NUCLEOTIDE SEQUENCE</scope>
    <source>
        <strain evidence="15">JEL0476</strain>
    </source>
</reference>
<gene>
    <name evidence="15" type="ORF">HK099_003615</name>
</gene>
<feature type="domain" description="RCK N-terminal" evidence="14">
    <location>
        <begin position="639"/>
        <end position="762"/>
    </location>
</feature>
<dbReference type="Pfam" id="PF03493">
    <property type="entry name" value="BK_channel_a"/>
    <property type="match status" value="1"/>
</dbReference>
<dbReference type="Gene3D" id="3.40.50.720">
    <property type="entry name" value="NAD(P)-binding Rossmann-like Domain"/>
    <property type="match status" value="1"/>
</dbReference>
<evidence type="ECO:0000313" key="16">
    <source>
        <dbReference type="Proteomes" id="UP001211065"/>
    </source>
</evidence>
<evidence type="ECO:0000256" key="3">
    <source>
        <dbReference type="ARBA" id="ARBA00022538"/>
    </source>
</evidence>
<keyword evidence="8" id="KW-0406">Ion transport</keyword>
<dbReference type="PANTHER" id="PTHR10027">
    <property type="entry name" value="CALCIUM-ACTIVATED POTASSIUM CHANNEL ALPHA CHAIN"/>
    <property type="match status" value="1"/>
</dbReference>
<dbReference type="AlphaFoldDB" id="A0AAD5Y063"/>